<comment type="caution">
    <text evidence="1">The sequence shown here is derived from an EMBL/GenBank/DDBJ whole genome shotgun (WGS) entry which is preliminary data.</text>
</comment>
<evidence type="ECO:0000313" key="1">
    <source>
        <dbReference type="EMBL" id="KKK91934.1"/>
    </source>
</evidence>
<organism evidence="1">
    <name type="scientific">marine sediment metagenome</name>
    <dbReference type="NCBI Taxonomy" id="412755"/>
    <lineage>
        <taxon>unclassified sequences</taxon>
        <taxon>metagenomes</taxon>
        <taxon>ecological metagenomes</taxon>
    </lineage>
</organism>
<protein>
    <submittedName>
        <fullName evidence="1">Uncharacterized protein</fullName>
    </submittedName>
</protein>
<sequence>MNKPESNYFYVNRELLNSRRWLSEKFTRGQAWLDLFGLAQHKKSYFRIRGIRVDVERGQLAYSQLTLSKRWRWSRDRTRRFLKELEKHGDIIQQNSTVTTIITIKKYNKWQGDKTTNDTTSKTTEKHQKNIKRYTYNKVKKVKKVNRFELIDFD</sequence>
<proteinExistence type="predicted"/>
<name>A0A0F9BMW4_9ZZZZ</name>
<dbReference type="AlphaFoldDB" id="A0A0F9BMW4"/>
<reference evidence="1" key="1">
    <citation type="journal article" date="2015" name="Nature">
        <title>Complex archaea that bridge the gap between prokaryotes and eukaryotes.</title>
        <authorList>
            <person name="Spang A."/>
            <person name="Saw J.H."/>
            <person name="Jorgensen S.L."/>
            <person name="Zaremba-Niedzwiedzka K."/>
            <person name="Martijn J."/>
            <person name="Lind A.E."/>
            <person name="van Eijk R."/>
            <person name="Schleper C."/>
            <person name="Guy L."/>
            <person name="Ettema T.J."/>
        </authorList>
    </citation>
    <scope>NUCLEOTIDE SEQUENCE</scope>
</reference>
<gene>
    <name evidence="1" type="ORF">LCGC14_2707960</name>
</gene>
<dbReference type="EMBL" id="LAZR01048434">
    <property type="protein sequence ID" value="KKK91934.1"/>
    <property type="molecule type" value="Genomic_DNA"/>
</dbReference>
<accession>A0A0F9BMW4</accession>